<dbReference type="SUPFAM" id="SSF56349">
    <property type="entry name" value="DNA breaking-rejoining enzymes"/>
    <property type="match status" value="1"/>
</dbReference>
<sequence length="210" mass="24284">MQAIIKQLNLDKKQKSKYQSVGNLSQLTRFILREGLGEGRVLMQRTMRLIVAFPATIMVELAAIVRKNIEIDQQLLRIKTIVKKHKKPKEFVITFMRRQSICCTVAAIEKWLNAMECTKVINEAIWLDYDKRRIFGGIGCNNELRKLLDDIGVDQEFAGSSVRHAMMTKMRKEGVMQEEKPQAQVPRLARQVAIRLINLKRNKKCAMKTQ</sequence>
<dbReference type="AlphaFoldDB" id="A0A5J4VEN1"/>
<dbReference type="InterPro" id="IPR011010">
    <property type="entry name" value="DNA_brk_join_enz"/>
</dbReference>
<comment type="caution">
    <text evidence="1">The sequence shown here is derived from an EMBL/GenBank/DDBJ whole genome shotgun (WGS) entry which is preliminary data.</text>
</comment>
<dbReference type="GO" id="GO:0003677">
    <property type="term" value="F:DNA binding"/>
    <property type="evidence" value="ECO:0007669"/>
    <property type="project" value="InterPro"/>
</dbReference>
<organism evidence="1 2">
    <name type="scientific">Streblomastix strix</name>
    <dbReference type="NCBI Taxonomy" id="222440"/>
    <lineage>
        <taxon>Eukaryota</taxon>
        <taxon>Metamonada</taxon>
        <taxon>Preaxostyla</taxon>
        <taxon>Oxymonadida</taxon>
        <taxon>Streblomastigidae</taxon>
        <taxon>Streblomastix</taxon>
    </lineage>
</organism>
<dbReference type="OrthoDB" id="7699712at2759"/>
<gene>
    <name evidence="1" type="ORF">EZS28_023416</name>
</gene>
<evidence type="ECO:0000313" key="2">
    <source>
        <dbReference type="Proteomes" id="UP000324800"/>
    </source>
</evidence>
<dbReference type="EMBL" id="SNRW01007550">
    <property type="protein sequence ID" value="KAA6381058.1"/>
    <property type="molecule type" value="Genomic_DNA"/>
</dbReference>
<protein>
    <recommendedName>
        <fullName evidence="3">Tyr recombinase domain-containing protein</fullName>
    </recommendedName>
</protein>
<evidence type="ECO:0008006" key="3">
    <source>
        <dbReference type="Google" id="ProtNLM"/>
    </source>
</evidence>
<name>A0A5J4VEN1_9EUKA</name>
<reference evidence="1 2" key="1">
    <citation type="submission" date="2019-03" db="EMBL/GenBank/DDBJ databases">
        <title>Single cell metagenomics reveals metabolic interactions within the superorganism composed of flagellate Streblomastix strix and complex community of Bacteroidetes bacteria on its surface.</title>
        <authorList>
            <person name="Treitli S.C."/>
            <person name="Kolisko M."/>
            <person name="Husnik F."/>
            <person name="Keeling P."/>
            <person name="Hampl V."/>
        </authorList>
    </citation>
    <scope>NUCLEOTIDE SEQUENCE [LARGE SCALE GENOMIC DNA]</scope>
    <source>
        <strain evidence="1">ST1C</strain>
    </source>
</reference>
<evidence type="ECO:0000313" key="1">
    <source>
        <dbReference type="EMBL" id="KAA6381058.1"/>
    </source>
</evidence>
<accession>A0A5J4VEN1</accession>
<proteinExistence type="predicted"/>
<dbReference type="Proteomes" id="UP000324800">
    <property type="component" value="Unassembled WGS sequence"/>
</dbReference>